<evidence type="ECO:0000256" key="2">
    <source>
        <dbReference type="SAM" id="MobiDB-lite"/>
    </source>
</evidence>
<dbReference type="SUPFAM" id="SSF54211">
    <property type="entry name" value="Ribosomal protein S5 domain 2-like"/>
    <property type="match status" value="1"/>
</dbReference>
<dbReference type="CDD" id="cd11371">
    <property type="entry name" value="RNase_PH_MTR3"/>
    <property type="match status" value="1"/>
</dbReference>
<dbReference type="AlphaFoldDB" id="A0A1Y5IIK7"/>
<feature type="domain" description="Exoribonuclease phosphorolytic" evidence="4">
    <location>
        <begin position="471"/>
        <end position="610"/>
    </location>
</feature>
<feature type="compositionally biased region" description="Low complexity" evidence="2">
    <location>
        <begin position="95"/>
        <end position="107"/>
    </location>
</feature>
<dbReference type="Gene3D" id="3.30.230.70">
    <property type="entry name" value="GHMP Kinase, N-terminal domain"/>
    <property type="match status" value="1"/>
</dbReference>
<feature type="transmembrane region" description="Helical" evidence="3">
    <location>
        <begin position="57"/>
        <end position="85"/>
    </location>
</feature>
<feature type="region of interest" description="Disordered" evidence="2">
    <location>
        <begin position="298"/>
        <end position="367"/>
    </location>
</feature>
<dbReference type="GO" id="GO:0005730">
    <property type="term" value="C:nucleolus"/>
    <property type="evidence" value="ECO:0007669"/>
    <property type="project" value="TreeGrafter"/>
</dbReference>
<dbReference type="Proteomes" id="UP000195557">
    <property type="component" value="Unassembled WGS sequence"/>
</dbReference>
<dbReference type="InterPro" id="IPR036345">
    <property type="entry name" value="ExoRNase_PH_dom2_sf"/>
</dbReference>
<dbReference type="Pfam" id="PF01138">
    <property type="entry name" value="RNase_PH"/>
    <property type="match status" value="1"/>
</dbReference>
<feature type="region of interest" description="Disordered" evidence="2">
    <location>
        <begin position="443"/>
        <end position="467"/>
    </location>
</feature>
<dbReference type="InterPro" id="IPR027408">
    <property type="entry name" value="PNPase/RNase_PH_dom_sf"/>
</dbReference>
<proteinExistence type="inferred from homology"/>
<keyword evidence="3" id="KW-0812">Transmembrane</keyword>
<name>A0A1Y5IIK7_OSTTA</name>
<evidence type="ECO:0000313" key="5">
    <source>
        <dbReference type="EMBL" id="OUS49408.1"/>
    </source>
</evidence>
<feature type="region of interest" description="Disordered" evidence="2">
    <location>
        <begin position="95"/>
        <end position="207"/>
    </location>
</feature>
<gene>
    <name evidence="5" type="ORF">BE221DRAFT_65827</name>
</gene>
<dbReference type="GO" id="GO:0071051">
    <property type="term" value="P:poly(A)-dependent snoRNA 3'-end processing"/>
    <property type="evidence" value="ECO:0007669"/>
    <property type="project" value="TreeGrafter"/>
</dbReference>
<dbReference type="InterPro" id="IPR050080">
    <property type="entry name" value="RNase_PH"/>
</dbReference>
<feature type="compositionally biased region" description="Polar residues" evidence="2">
    <location>
        <begin position="337"/>
        <end position="364"/>
    </location>
</feature>
<keyword evidence="3" id="KW-0472">Membrane</keyword>
<accession>A0A1Y5IIK7</accession>
<dbReference type="PROSITE" id="PS51257">
    <property type="entry name" value="PROKAR_LIPOPROTEIN"/>
    <property type="match status" value="1"/>
</dbReference>
<dbReference type="GO" id="GO:0034475">
    <property type="term" value="P:U4 snRNA 3'-end processing"/>
    <property type="evidence" value="ECO:0007669"/>
    <property type="project" value="TreeGrafter"/>
</dbReference>
<feature type="compositionally biased region" description="Polar residues" evidence="2">
    <location>
        <begin position="300"/>
        <end position="311"/>
    </location>
</feature>
<dbReference type="GO" id="GO:0000176">
    <property type="term" value="C:nuclear exosome (RNase complex)"/>
    <property type="evidence" value="ECO:0007669"/>
    <property type="project" value="TreeGrafter"/>
</dbReference>
<dbReference type="GO" id="GO:0016075">
    <property type="term" value="P:rRNA catabolic process"/>
    <property type="evidence" value="ECO:0007669"/>
    <property type="project" value="TreeGrafter"/>
</dbReference>
<feature type="compositionally biased region" description="Polar residues" evidence="2">
    <location>
        <begin position="318"/>
        <end position="329"/>
    </location>
</feature>
<sequence>MERRDEAMMTAMSGVFATACGVLRFGLPATGGLACWAAAAANSGEGLLGALGGALLVGTTLGVCAMIFAVMSATFSGVAMAWIMVRRWLKAAPGMRRSASRGSRSPPAGRPSRDYDGGNGDGRRGPNPGLDKSRSFSYGDWDPIVPVVDPRAPERLGSVRGEQGVRDPRQWGTHKRPADFRRENRDLERRSSIRQDEDDDSLGSSQWRSRAAYRQAEGFSDASLVGTAAAQAETAVWSNPHEEVIKKFTPKERLLPPTPPKPKHAHIPTETLIAMGGASLQSHIGHNGKDILSNARKNRASNVTRTGSASDTVVKGINSRSRTMATTKRQPSRERASNTTCPHPSSDQGEISKPNFSTSSCNETRSMKTKMTPCAVFAARGELPERRVRLSTPSPPATGRDSHYVNEQERTTDLMYVHPRARARRRRPTSLIFALRGWLARAARPHSRTPSTRAVVMQTPRSDGRASDEHLRALSVALDTNSRASGSSYVELGNTKVSCAVYGPRRPRVDDLTVNTGVIDVDVFRVPFARKRAIHVERGRENEREKDLNRSAADVELSARIADVLRACALTETFPRAQVDVYVTIMDSDGGEVVASVLAASAALARAGVEMADLASACELVRIGERLVLDPTEEECERGNGKVFLAQMSSEEGMVQGETFGRWTADESRRALEQCAAGCNRFDTIVREALAKS</sequence>
<dbReference type="GO" id="GO:0003723">
    <property type="term" value="F:RNA binding"/>
    <property type="evidence" value="ECO:0007669"/>
    <property type="project" value="TreeGrafter"/>
</dbReference>
<evidence type="ECO:0000256" key="3">
    <source>
        <dbReference type="SAM" id="Phobius"/>
    </source>
</evidence>
<keyword evidence="3" id="KW-1133">Transmembrane helix</keyword>
<evidence type="ECO:0000259" key="4">
    <source>
        <dbReference type="Pfam" id="PF01138"/>
    </source>
</evidence>
<reference evidence="5" key="1">
    <citation type="submission" date="2017-04" db="EMBL/GenBank/DDBJ databases">
        <title>Population genomics of picophytoplankton unveils novel chromosome hypervariability.</title>
        <authorList>
            <consortium name="DOE Joint Genome Institute"/>
            <person name="Blanc-Mathieu R."/>
            <person name="Krasovec M."/>
            <person name="Hebrard M."/>
            <person name="Yau S."/>
            <person name="Desgranges E."/>
            <person name="Martin J."/>
            <person name="Schackwitz W."/>
            <person name="Kuo A."/>
            <person name="Salin G."/>
            <person name="Donnadieu C."/>
            <person name="Desdevises Y."/>
            <person name="Sanchez-Ferandin S."/>
            <person name="Moreau H."/>
            <person name="Rivals E."/>
            <person name="Grigoriev I.V."/>
            <person name="Grimsley N."/>
            <person name="Eyre-Walker A."/>
            <person name="Piganeau G."/>
        </authorList>
    </citation>
    <scope>NUCLEOTIDE SEQUENCE [LARGE SCALE GENOMIC DNA]</scope>
    <source>
        <strain evidence="5">RCC 1115</strain>
    </source>
</reference>
<feature type="compositionally biased region" description="Basic and acidic residues" evidence="2">
    <location>
        <begin position="111"/>
        <end position="124"/>
    </location>
</feature>
<feature type="compositionally biased region" description="Basic and acidic residues" evidence="2">
    <location>
        <begin position="176"/>
        <end position="195"/>
    </location>
</feature>
<dbReference type="GO" id="GO:0000177">
    <property type="term" value="C:cytoplasmic exosome (RNase complex)"/>
    <property type="evidence" value="ECO:0007669"/>
    <property type="project" value="TreeGrafter"/>
</dbReference>
<dbReference type="PANTHER" id="PTHR11953">
    <property type="entry name" value="EXOSOME COMPLEX COMPONENT"/>
    <property type="match status" value="1"/>
</dbReference>
<dbReference type="GO" id="GO:0071028">
    <property type="term" value="P:nuclear mRNA surveillance"/>
    <property type="evidence" value="ECO:0007669"/>
    <property type="project" value="TreeGrafter"/>
</dbReference>
<protein>
    <submittedName>
        <fullName evidence="5">Ribonuclease PH</fullName>
    </submittedName>
</protein>
<dbReference type="InterPro" id="IPR001247">
    <property type="entry name" value="ExoRNase_PH_dom1"/>
</dbReference>
<dbReference type="EMBL" id="KZ155771">
    <property type="protein sequence ID" value="OUS49408.1"/>
    <property type="molecule type" value="Genomic_DNA"/>
</dbReference>
<dbReference type="SUPFAM" id="SSF55666">
    <property type="entry name" value="Ribonuclease PH domain 2-like"/>
    <property type="match status" value="1"/>
</dbReference>
<evidence type="ECO:0000256" key="1">
    <source>
        <dbReference type="ARBA" id="ARBA00006678"/>
    </source>
</evidence>
<organism evidence="5">
    <name type="scientific">Ostreococcus tauri</name>
    <name type="common">Marine green alga</name>
    <dbReference type="NCBI Taxonomy" id="70448"/>
    <lineage>
        <taxon>Eukaryota</taxon>
        <taxon>Viridiplantae</taxon>
        <taxon>Chlorophyta</taxon>
        <taxon>Mamiellophyceae</taxon>
        <taxon>Mamiellales</taxon>
        <taxon>Bathycoccaceae</taxon>
        <taxon>Ostreococcus</taxon>
    </lineage>
</organism>
<dbReference type="PANTHER" id="PTHR11953:SF0">
    <property type="entry name" value="EXOSOME COMPLEX COMPONENT RRP41"/>
    <property type="match status" value="1"/>
</dbReference>
<comment type="similarity">
    <text evidence="1">Belongs to the RNase PH family.</text>
</comment>
<dbReference type="InterPro" id="IPR020568">
    <property type="entry name" value="Ribosomal_Su5_D2-typ_SF"/>
</dbReference>